<feature type="domain" description="Heavy metal binding" evidence="1">
    <location>
        <begin position="28"/>
        <end position="51"/>
    </location>
</feature>
<sequence precursor="true">MGCSLPRRSWILASAAALLLRAQDTEFVCPMDRDVRSKVPGNCPRCGMKLVAGLPMPVEYPMDFRAYPPSLPAGREATLEFRVLDPRTGRPITHFEIIHEKLFHLFLVSQDLEYFSHEHPVLGPDGWFRLKTRLPKPGVYRLLADFDPTGGTPQLAARTFSTAGWSAPLAGSIAYPPQDLAPQRGANVSVALTLDPEIPIAGRKTMLFFQVAPAGGLQKFIGAWAHLLAVSNDLIDTIHSHPYLADGGPQMQFNLFFPRAVPYRLWLQLQRDGVVNTVSFTLHAKSL</sequence>
<dbReference type="GO" id="GO:0046872">
    <property type="term" value="F:metal ion binding"/>
    <property type="evidence" value="ECO:0007669"/>
    <property type="project" value="InterPro"/>
</dbReference>
<evidence type="ECO:0000313" key="2">
    <source>
        <dbReference type="EMBL" id="ABJ84743.1"/>
    </source>
</evidence>
<organism evidence="2">
    <name type="scientific">Solibacter usitatus (strain Ellin6076)</name>
    <dbReference type="NCBI Taxonomy" id="234267"/>
    <lineage>
        <taxon>Bacteria</taxon>
        <taxon>Pseudomonadati</taxon>
        <taxon>Acidobacteriota</taxon>
        <taxon>Terriglobia</taxon>
        <taxon>Bryobacterales</taxon>
        <taxon>Solibacteraceae</taxon>
        <taxon>Candidatus Solibacter</taxon>
    </lineage>
</organism>
<dbReference type="AlphaFoldDB" id="Q020C2"/>
<dbReference type="STRING" id="234267.Acid_3773"/>
<accession>Q020C2</accession>
<dbReference type="HOGENOM" id="CLU_055269_0_0_0"/>
<proteinExistence type="predicted"/>
<dbReference type="KEGG" id="sus:Acid_3773"/>
<name>Q020C2_SOLUE</name>
<dbReference type="Pfam" id="PF19335">
    <property type="entry name" value="HMBD"/>
    <property type="match status" value="1"/>
</dbReference>
<protein>
    <recommendedName>
        <fullName evidence="1">Heavy metal binding domain-containing protein</fullName>
    </recommendedName>
</protein>
<gene>
    <name evidence="2" type="ordered locus">Acid_3773</name>
</gene>
<dbReference type="InParanoid" id="Q020C2"/>
<dbReference type="eggNOG" id="COG2372">
    <property type="taxonomic scope" value="Bacteria"/>
</dbReference>
<dbReference type="EMBL" id="CP000473">
    <property type="protein sequence ID" value="ABJ84743.1"/>
    <property type="molecule type" value="Genomic_DNA"/>
</dbReference>
<evidence type="ECO:0000259" key="1">
    <source>
        <dbReference type="Pfam" id="PF19335"/>
    </source>
</evidence>
<dbReference type="InterPro" id="IPR045800">
    <property type="entry name" value="HMBD"/>
</dbReference>
<reference evidence="2" key="1">
    <citation type="submission" date="2006-10" db="EMBL/GenBank/DDBJ databases">
        <title>Complete sequence of Solibacter usitatus Ellin6076.</title>
        <authorList>
            <consortium name="US DOE Joint Genome Institute"/>
            <person name="Copeland A."/>
            <person name="Lucas S."/>
            <person name="Lapidus A."/>
            <person name="Barry K."/>
            <person name="Detter J.C."/>
            <person name="Glavina del Rio T."/>
            <person name="Hammon N."/>
            <person name="Israni S."/>
            <person name="Dalin E."/>
            <person name="Tice H."/>
            <person name="Pitluck S."/>
            <person name="Thompson L.S."/>
            <person name="Brettin T."/>
            <person name="Bruce D."/>
            <person name="Han C."/>
            <person name="Tapia R."/>
            <person name="Gilna P."/>
            <person name="Schmutz J."/>
            <person name="Larimer F."/>
            <person name="Land M."/>
            <person name="Hauser L."/>
            <person name="Kyrpides N."/>
            <person name="Mikhailova N."/>
            <person name="Janssen P.H."/>
            <person name="Kuske C.R."/>
            <person name="Richardson P."/>
        </authorList>
    </citation>
    <scope>NUCLEOTIDE SEQUENCE</scope>
    <source>
        <strain evidence="2">Ellin6076</strain>
    </source>
</reference>